<dbReference type="EMBL" id="AZHF01000003">
    <property type="protein sequence ID" value="OAA78611.1"/>
    <property type="molecule type" value="Genomic_DNA"/>
</dbReference>
<keyword evidence="3" id="KW-1185">Reference proteome</keyword>
<accession>A0A168I1Q4</accession>
<dbReference type="Proteomes" id="UP000076881">
    <property type="component" value="Unassembled WGS sequence"/>
</dbReference>
<organism evidence="2 3">
    <name type="scientific">Akanthomyces lecanii RCEF 1005</name>
    <dbReference type="NCBI Taxonomy" id="1081108"/>
    <lineage>
        <taxon>Eukaryota</taxon>
        <taxon>Fungi</taxon>
        <taxon>Dikarya</taxon>
        <taxon>Ascomycota</taxon>
        <taxon>Pezizomycotina</taxon>
        <taxon>Sordariomycetes</taxon>
        <taxon>Hypocreomycetidae</taxon>
        <taxon>Hypocreales</taxon>
        <taxon>Cordycipitaceae</taxon>
        <taxon>Akanthomyces</taxon>
        <taxon>Cordyceps confragosa</taxon>
    </lineage>
</organism>
<proteinExistence type="predicted"/>
<name>A0A168I1Q4_CORDF</name>
<gene>
    <name evidence="2" type="ORF">LEL_05434</name>
</gene>
<evidence type="ECO:0000256" key="1">
    <source>
        <dbReference type="SAM" id="MobiDB-lite"/>
    </source>
</evidence>
<comment type="caution">
    <text evidence="2">The sequence shown here is derived from an EMBL/GenBank/DDBJ whole genome shotgun (WGS) entry which is preliminary data.</text>
</comment>
<reference evidence="2 3" key="1">
    <citation type="journal article" date="2016" name="Genome Biol. Evol.">
        <title>Divergent and convergent evolution of fungal pathogenicity.</title>
        <authorList>
            <person name="Shang Y."/>
            <person name="Xiao G."/>
            <person name="Zheng P."/>
            <person name="Cen K."/>
            <person name="Zhan S."/>
            <person name="Wang C."/>
        </authorList>
    </citation>
    <scope>NUCLEOTIDE SEQUENCE [LARGE SCALE GENOMIC DNA]</scope>
    <source>
        <strain evidence="2 3">RCEF 1005</strain>
    </source>
</reference>
<evidence type="ECO:0000313" key="3">
    <source>
        <dbReference type="Proteomes" id="UP000076881"/>
    </source>
</evidence>
<evidence type="ECO:0000313" key="2">
    <source>
        <dbReference type="EMBL" id="OAA78611.1"/>
    </source>
</evidence>
<dbReference type="AlphaFoldDB" id="A0A168I1Q4"/>
<sequence length="171" mass="18749">MSNNGSRIAESDVTDACEQWSISYRSPTPPPPGSKLISIWWCRVCHHRYGLGVTSNCLNCSVRFHPDNCRSLWFHVTADGYRTAFMWNQRFRRPNSLEAASALEQAELEQIEAEAGVVALSDGEQDEDEEATRTREGSRASATGGLVEGGEVPDAASGRGGRASYPDKLVN</sequence>
<protein>
    <submittedName>
        <fullName evidence="2">Uncharacterized protein</fullName>
    </submittedName>
</protein>
<feature type="region of interest" description="Disordered" evidence="1">
    <location>
        <begin position="116"/>
        <end position="171"/>
    </location>
</feature>